<accession>J4C448</accession>
<dbReference type="Proteomes" id="UP000003786">
    <property type="component" value="Chromosome 3"/>
</dbReference>
<name>J4C448_THEOR</name>
<keyword evidence="2" id="KW-1185">Reference proteome</keyword>
<dbReference type="AlphaFoldDB" id="J4C448"/>
<gene>
    <name evidence="1" type="ORF">TOT_030000824</name>
</gene>
<protein>
    <submittedName>
        <fullName evidence="1">Uncharacterized protein</fullName>
    </submittedName>
</protein>
<organism evidence="1 2">
    <name type="scientific">Theileria orientalis strain Shintoku</name>
    <dbReference type="NCBI Taxonomy" id="869250"/>
    <lineage>
        <taxon>Eukaryota</taxon>
        <taxon>Sar</taxon>
        <taxon>Alveolata</taxon>
        <taxon>Apicomplexa</taxon>
        <taxon>Aconoidasida</taxon>
        <taxon>Piroplasmida</taxon>
        <taxon>Theileriidae</taxon>
        <taxon>Theileria</taxon>
    </lineage>
</organism>
<dbReference type="RefSeq" id="XP_009691862.1">
    <property type="nucleotide sequence ID" value="XM_009693567.1"/>
</dbReference>
<evidence type="ECO:0000313" key="2">
    <source>
        <dbReference type="Proteomes" id="UP000003786"/>
    </source>
</evidence>
<reference evidence="1 2" key="1">
    <citation type="journal article" date="2012" name="MBio">
        <title>Comparative genome analysis of three eukaryotic parasites with differing abilities to transform leukocytes reveals key mediators of Theileria-induced leukocyte transformation.</title>
        <authorList>
            <person name="Hayashida K."/>
            <person name="Hara Y."/>
            <person name="Abe T."/>
            <person name="Yamasaki C."/>
            <person name="Toyoda A."/>
            <person name="Kosuge T."/>
            <person name="Suzuki Y."/>
            <person name="Sato Y."/>
            <person name="Kawashima S."/>
            <person name="Katayama T."/>
            <person name="Wakaguri H."/>
            <person name="Inoue N."/>
            <person name="Homma K."/>
            <person name="Tada-Umezaki M."/>
            <person name="Yagi Y."/>
            <person name="Fujii Y."/>
            <person name="Habara T."/>
            <person name="Kanehisa M."/>
            <person name="Watanabe H."/>
            <person name="Ito K."/>
            <person name="Gojobori T."/>
            <person name="Sugawara H."/>
            <person name="Imanishi T."/>
            <person name="Weir W."/>
            <person name="Gardner M."/>
            <person name="Pain A."/>
            <person name="Shiels B."/>
            <person name="Hattori M."/>
            <person name="Nene V."/>
            <person name="Sugimoto C."/>
        </authorList>
    </citation>
    <scope>NUCLEOTIDE SEQUENCE [LARGE SCALE GENOMIC DNA]</scope>
    <source>
        <strain evidence="1 2">Shintoku</strain>
    </source>
</reference>
<evidence type="ECO:0000313" key="1">
    <source>
        <dbReference type="EMBL" id="BAM41561.1"/>
    </source>
</evidence>
<dbReference type="KEGG" id="tot:TOT_030000824"/>
<dbReference type="EMBL" id="AP011948">
    <property type="protein sequence ID" value="BAM41561.1"/>
    <property type="molecule type" value="Genomic_DNA"/>
</dbReference>
<dbReference type="GeneID" id="20715968"/>
<sequence length="44" mass="5041">MATEATWVMCGYILYRKFSILSLFHCYNCCFAPAGKARATMLRT</sequence>
<dbReference type="VEuPathDB" id="PiroplasmaDB:TOT_030000824"/>
<proteinExistence type="predicted"/>